<comment type="caution">
    <text evidence="9">The sequence shown here is derived from an EMBL/GenBank/DDBJ whole genome shotgun (WGS) entry which is preliminary data.</text>
</comment>
<evidence type="ECO:0000256" key="4">
    <source>
        <dbReference type="ARBA" id="ARBA00023186"/>
    </source>
</evidence>
<dbReference type="EMBL" id="FNOS01000004">
    <property type="protein sequence ID" value="SDX97681.1"/>
    <property type="molecule type" value="Genomic_DNA"/>
</dbReference>
<dbReference type="RefSeq" id="WP_093107252.1">
    <property type="nucleotide sequence ID" value="NZ_FNOS01000004.1"/>
</dbReference>
<evidence type="ECO:0000256" key="6">
    <source>
        <dbReference type="ARBA" id="ARBA00093785"/>
    </source>
</evidence>
<keyword evidence="3" id="KW-1005">Bacterial flagellum biogenesis</keyword>
<evidence type="ECO:0000256" key="5">
    <source>
        <dbReference type="ARBA" id="ARBA00093765"/>
    </source>
</evidence>
<keyword evidence="9" id="KW-0966">Cell projection</keyword>
<dbReference type="Pfam" id="PF05400">
    <property type="entry name" value="FliT"/>
    <property type="match status" value="1"/>
</dbReference>
<evidence type="ECO:0000313" key="9">
    <source>
        <dbReference type="EMBL" id="SDX97681.1"/>
    </source>
</evidence>
<feature type="region of interest" description="Disordered" evidence="8">
    <location>
        <begin position="82"/>
        <end position="114"/>
    </location>
</feature>
<comment type="similarity">
    <text evidence="6">Belongs to the bacillales FliT family.</text>
</comment>
<sequence length="114" mass="13254">MATWEEFSAITRHLEGVVQRKTLNRSEQVGEIEALIDKRGNMMQTLPEPGETEKHIVRDVLERDKTINRRLEMIFAGVKEDMRNNKKQKSTKNQYTNPYQNVAGSDGMFLDSRK</sequence>
<dbReference type="InterPro" id="IPR008622">
    <property type="entry name" value="FliT"/>
</dbReference>
<keyword evidence="10" id="KW-1185">Reference proteome</keyword>
<gene>
    <name evidence="9" type="ORF">SAMN04488081_1783</name>
</gene>
<dbReference type="Proteomes" id="UP000198647">
    <property type="component" value="Unassembled WGS sequence"/>
</dbReference>
<evidence type="ECO:0000313" key="10">
    <source>
        <dbReference type="Proteomes" id="UP000198647"/>
    </source>
</evidence>
<proteinExistence type="inferred from homology"/>
<accession>A0A1H3G350</accession>
<keyword evidence="9" id="KW-0969">Cilium</keyword>
<comment type="subcellular location">
    <subcellularLocation>
        <location evidence="1">Cytoplasm</location>
        <location evidence="1">Cytosol</location>
    </subcellularLocation>
</comment>
<name>A0A1H3G350_9BACI</name>
<keyword evidence="2" id="KW-0963">Cytoplasm</keyword>
<protein>
    <recommendedName>
        <fullName evidence="7">Flagellar protein FliT</fullName>
    </recommendedName>
</protein>
<evidence type="ECO:0000256" key="7">
    <source>
        <dbReference type="ARBA" id="ARBA00093797"/>
    </source>
</evidence>
<comment type="function">
    <text evidence="5">May act as an export chaperone for the filament capping protein FliD.</text>
</comment>
<keyword evidence="4" id="KW-0143">Chaperone</keyword>
<evidence type="ECO:0000256" key="1">
    <source>
        <dbReference type="ARBA" id="ARBA00004514"/>
    </source>
</evidence>
<evidence type="ECO:0000256" key="2">
    <source>
        <dbReference type="ARBA" id="ARBA00022490"/>
    </source>
</evidence>
<evidence type="ECO:0000256" key="3">
    <source>
        <dbReference type="ARBA" id="ARBA00022795"/>
    </source>
</evidence>
<organism evidence="9 10">
    <name type="scientific">Salimicrobium album</name>
    <dbReference type="NCBI Taxonomy" id="50717"/>
    <lineage>
        <taxon>Bacteria</taxon>
        <taxon>Bacillati</taxon>
        <taxon>Bacillota</taxon>
        <taxon>Bacilli</taxon>
        <taxon>Bacillales</taxon>
        <taxon>Bacillaceae</taxon>
        <taxon>Salimicrobium</taxon>
    </lineage>
</organism>
<evidence type="ECO:0000256" key="8">
    <source>
        <dbReference type="SAM" id="MobiDB-lite"/>
    </source>
</evidence>
<reference evidence="9 10" key="1">
    <citation type="submission" date="2016-10" db="EMBL/GenBank/DDBJ databases">
        <authorList>
            <person name="Varghese N."/>
            <person name="Submissions S."/>
        </authorList>
    </citation>
    <scope>NUCLEOTIDE SEQUENCE [LARGE SCALE GENOMIC DNA]</scope>
    <source>
        <strain evidence="9 10">DSM 20748</strain>
    </source>
</reference>
<feature type="compositionally biased region" description="Polar residues" evidence="8">
    <location>
        <begin position="91"/>
        <end position="103"/>
    </location>
</feature>
<keyword evidence="9" id="KW-0282">Flagellum</keyword>